<dbReference type="Pfam" id="PF11755">
    <property type="entry name" value="DUF3311"/>
    <property type="match status" value="1"/>
</dbReference>
<protein>
    <recommendedName>
        <fullName evidence="4">DUF3311 domain-containing protein</fullName>
    </recommendedName>
</protein>
<dbReference type="AlphaFoldDB" id="A0A3T0HYV3"/>
<feature type="transmembrane region" description="Helical" evidence="1">
    <location>
        <begin position="32"/>
        <end position="54"/>
    </location>
</feature>
<keyword evidence="3" id="KW-1185">Reference proteome</keyword>
<proteinExistence type="predicted"/>
<evidence type="ECO:0000313" key="3">
    <source>
        <dbReference type="Proteomes" id="UP000282892"/>
    </source>
</evidence>
<dbReference type="RefSeq" id="WP_127486876.1">
    <property type="nucleotide sequence ID" value="NZ_CP022572.1"/>
</dbReference>
<dbReference type="Proteomes" id="UP000282892">
    <property type="component" value="Chromosome"/>
</dbReference>
<evidence type="ECO:0000256" key="1">
    <source>
        <dbReference type="SAM" id="Phobius"/>
    </source>
</evidence>
<name>A0A3T0HYV3_9BACI</name>
<gene>
    <name evidence="2" type="ORF">CHR53_13240</name>
</gene>
<sequence length="67" mass="7621">MKAIYLLGLIPIIAILGGPFWANSITPYILGMPLFFFWNFSWLLLTSLVVFIIFKLDPANKEEGSEE</sequence>
<dbReference type="STRING" id="1193713.GCA_001636315_05085"/>
<organism evidence="2 3">
    <name type="scientific">Neobacillus mesonae</name>
    <dbReference type="NCBI Taxonomy" id="1193713"/>
    <lineage>
        <taxon>Bacteria</taxon>
        <taxon>Bacillati</taxon>
        <taxon>Bacillota</taxon>
        <taxon>Bacilli</taxon>
        <taxon>Bacillales</taxon>
        <taxon>Bacillaceae</taxon>
        <taxon>Neobacillus</taxon>
    </lineage>
</organism>
<evidence type="ECO:0008006" key="4">
    <source>
        <dbReference type="Google" id="ProtNLM"/>
    </source>
</evidence>
<dbReference type="EMBL" id="CP022572">
    <property type="protein sequence ID" value="AZU62168.1"/>
    <property type="molecule type" value="Genomic_DNA"/>
</dbReference>
<reference evidence="2 3" key="1">
    <citation type="submission" date="2017-07" db="EMBL/GenBank/DDBJ databases">
        <title>The complete genome sequence of Bacillus mesonae strain H20-5, an efficient strain improving plant abiotic stress resistance.</title>
        <authorList>
            <person name="Kim S.Y."/>
            <person name="Song H."/>
            <person name="Sang M.K."/>
            <person name="Weon H.-Y."/>
            <person name="Song J."/>
        </authorList>
    </citation>
    <scope>NUCLEOTIDE SEQUENCE [LARGE SCALE GENOMIC DNA]</scope>
    <source>
        <strain evidence="2 3">H20-5</strain>
    </source>
</reference>
<dbReference type="KEGG" id="nmk:CHR53_13240"/>
<evidence type="ECO:0000313" key="2">
    <source>
        <dbReference type="EMBL" id="AZU62168.1"/>
    </source>
</evidence>
<keyword evidence="1" id="KW-0812">Transmembrane</keyword>
<keyword evidence="1" id="KW-1133">Transmembrane helix</keyword>
<accession>A0A3T0HYV3</accession>
<keyword evidence="1" id="KW-0472">Membrane</keyword>
<dbReference type="InterPro" id="IPR021741">
    <property type="entry name" value="DUF3311"/>
</dbReference>